<evidence type="ECO:0000313" key="2">
    <source>
        <dbReference type="EMBL" id="MFC3173988.1"/>
    </source>
</evidence>
<name>A0ABV7IMS3_9SPHN</name>
<comment type="caution">
    <text evidence="2">The sequence shown here is derived from an EMBL/GenBank/DDBJ whole genome shotgun (WGS) entry which is preliminary data.</text>
</comment>
<gene>
    <name evidence="2" type="ORF">ACFOD9_06990</name>
</gene>
<evidence type="ECO:0008006" key="4">
    <source>
        <dbReference type="Google" id="ProtNLM"/>
    </source>
</evidence>
<evidence type="ECO:0000256" key="1">
    <source>
        <dbReference type="SAM" id="SignalP"/>
    </source>
</evidence>
<keyword evidence="1" id="KW-0732">Signal</keyword>
<dbReference type="Proteomes" id="UP001595604">
    <property type="component" value="Unassembled WGS sequence"/>
</dbReference>
<protein>
    <recommendedName>
        <fullName evidence="4">UrcA family protein</fullName>
    </recommendedName>
</protein>
<sequence length="135" mass="14523">MHGTTLIRPLAIAAAFGAALLGAAPAQAAGFVNSRAEWMALSLEARGAYVQGLNDSLNYVFVDDSLINALAKAGRTKCLIERRITAAALVEGIDSDYRQEQFAGLAPAAIYILRMQEICRFHINQKRAEMGLGPM</sequence>
<proteinExistence type="predicted"/>
<organism evidence="2 3">
    <name type="scientific">Novosphingobium bradum</name>
    <dbReference type="NCBI Taxonomy" id="1737444"/>
    <lineage>
        <taxon>Bacteria</taxon>
        <taxon>Pseudomonadati</taxon>
        <taxon>Pseudomonadota</taxon>
        <taxon>Alphaproteobacteria</taxon>
        <taxon>Sphingomonadales</taxon>
        <taxon>Sphingomonadaceae</taxon>
        <taxon>Novosphingobium</taxon>
    </lineage>
</organism>
<evidence type="ECO:0000313" key="3">
    <source>
        <dbReference type="Proteomes" id="UP001595604"/>
    </source>
</evidence>
<reference evidence="3" key="1">
    <citation type="journal article" date="2019" name="Int. J. Syst. Evol. Microbiol.">
        <title>The Global Catalogue of Microorganisms (GCM) 10K type strain sequencing project: providing services to taxonomists for standard genome sequencing and annotation.</title>
        <authorList>
            <consortium name="The Broad Institute Genomics Platform"/>
            <consortium name="The Broad Institute Genome Sequencing Center for Infectious Disease"/>
            <person name="Wu L."/>
            <person name="Ma J."/>
        </authorList>
    </citation>
    <scope>NUCLEOTIDE SEQUENCE [LARGE SCALE GENOMIC DNA]</scope>
    <source>
        <strain evidence="3">KCTC 42984</strain>
    </source>
</reference>
<feature type="chain" id="PRO_5047499533" description="UrcA family protein" evidence="1">
    <location>
        <begin position="29"/>
        <end position="135"/>
    </location>
</feature>
<feature type="signal peptide" evidence="1">
    <location>
        <begin position="1"/>
        <end position="28"/>
    </location>
</feature>
<accession>A0ABV7IMS3</accession>
<keyword evidence="3" id="KW-1185">Reference proteome</keyword>
<dbReference type="EMBL" id="JBHRTQ010000007">
    <property type="protein sequence ID" value="MFC3173988.1"/>
    <property type="molecule type" value="Genomic_DNA"/>
</dbReference>
<dbReference type="RefSeq" id="WP_379509366.1">
    <property type="nucleotide sequence ID" value="NZ_JBHRTQ010000007.1"/>
</dbReference>